<comment type="similarity">
    <text evidence="1">Belongs to the RelE toxin family.</text>
</comment>
<sequence length="101" mass="11797">MTRVSWTSEARSKLRGIRDYIAQDNPAAAQALAIRLLRRTRQLQVAPRSGRQVPEYRDATIRQLLERPYRIIYRITDDQIAILTVMHYRQLLPHDLPTSGQ</sequence>
<dbReference type="NCBIfam" id="TIGR02385">
    <property type="entry name" value="RelE_StbE"/>
    <property type="match status" value="1"/>
</dbReference>
<name>A0ABS1CDG5_9GAMM</name>
<dbReference type="Pfam" id="PF05016">
    <property type="entry name" value="ParE_toxin"/>
    <property type="match status" value="1"/>
</dbReference>
<evidence type="ECO:0000313" key="4">
    <source>
        <dbReference type="Proteomes" id="UP000748752"/>
    </source>
</evidence>
<gene>
    <name evidence="3" type="ORF">CKO31_04115</name>
</gene>
<dbReference type="InterPro" id="IPR035093">
    <property type="entry name" value="RelE/ParE_toxin_dom_sf"/>
</dbReference>
<dbReference type="Proteomes" id="UP000748752">
    <property type="component" value="Unassembled WGS sequence"/>
</dbReference>
<protein>
    <recommendedName>
        <fullName evidence="5">Type II toxin-antitoxin system RelE/ParE family toxin</fullName>
    </recommendedName>
</protein>
<keyword evidence="2" id="KW-1277">Toxin-antitoxin system</keyword>
<dbReference type="InterPro" id="IPR007712">
    <property type="entry name" value="RelE/ParE_toxin"/>
</dbReference>
<dbReference type="RefSeq" id="WP_200234307.1">
    <property type="nucleotide sequence ID" value="NZ_NRRV01000006.1"/>
</dbReference>
<dbReference type="PANTHER" id="PTHR33755:SF5">
    <property type="entry name" value="TYPE II TOXIN-ANTITOXIN SYSTEM RELE_PARE FAMILY TOXIN"/>
    <property type="match status" value="1"/>
</dbReference>
<evidence type="ECO:0008006" key="5">
    <source>
        <dbReference type="Google" id="ProtNLM"/>
    </source>
</evidence>
<dbReference type="Gene3D" id="3.30.2310.20">
    <property type="entry name" value="RelE-like"/>
    <property type="match status" value="1"/>
</dbReference>
<evidence type="ECO:0000313" key="3">
    <source>
        <dbReference type="EMBL" id="MBK1629940.1"/>
    </source>
</evidence>
<accession>A0ABS1CDG5</accession>
<organism evidence="3 4">
    <name type="scientific">Thiohalocapsa halophila</name>
    <dbReference type="NCBI Taxonomy" id="69359"/>
    <lineage>
        <taxon>Bacteria</taxon>
        <taxon>Pseudomonadati</taxon>
        <taxon>Pseudomonadota</taxon>
        <taxon>Gammaproteobacteria</taxon>
        <taxon>Chromatiales</taxon>
        <taxon>Chromatiaceae</taxon>
        <taxon>Thiohalocapsa</taxon>
    </lineage>
</organism>
<dbReference type="InterPro" id="IPR051803">
    <property type="entry name" value="TA_system_RelE-like_toxin"/>
</dbReference>
<keyword evidence="4" id="KW-1185">Reference proteome</keyword>
<comment type="caution">
    <text evidence="3">The sequence shown here is derived from an EMBL/GenBank/DDBJ whole genome shotgun (WGS) entry which is preliminary data.</text>
</comment>
<proteinExistence type="inferred from homology"/>
<dbReference type="EMBL" id="NRRV01000006">
    <property type="protein sequence ID" value="MBK1629940.1"/>
    <property type="molecule type" value="Genomic_DNA"/>
</dbReference>
<reference evidence="3 4" key="1">
    <citation type="journal article" date="2020" name="Microorganisms">
        <title>Osmotic Adaptation and Compatible Solute Biosynthesis of Phototrophic Bacteria as Revealed from Genome Analyses.</title>
        <authorList>
            <person name="Imhoff J.F."/>
            <person name="Rahn T."/>
            <person name="Kunzel S."/>
            <person name="Keller A."/>
            <person name="Neulinger S.C."/>
        </authorList>
    </citation>
    <scope>NUCLEOTIDE SEQUENCE [LARGE SCALE GENOMIC DNA]</scope>
    <source>
        <strain evidence="3 4">DSM 6210</strain>
    </source>
</reference>
<evidence type="ECO:0000256" key="2">
    <source>
        <dbReference type="ARBA" id="ARBA00022649"/>
    </source>
</evidence>
<dbReference type="PANTHER" id="PTHR33755">
    <property type="entry name" value="TOXIN PARE1-RELATED"/>
    <property type="match status" value="1"/>
</dbReference>
<evidence type="ECO:0000256" key="1">
    <source>
        <dbReference type="ARBA" id="ARBA00006226"/>
    </source>
</evidence>